<evidence type="ECO:0000256" key="7">
    <source>
        <dbReference type="ARBA" id="ARBA00022989"/>
    </source>
</evidence>
<keyword evidence="10" id="KW-0675">Receptor</keyword>
<evidence type="ECO:0000256" key="13">
    <source>
        <dbReference type="SAM" id="SignalP"/>
    </source>
</evidence>
<name>A0A0G4GBG5_9ALVE</name>
<dbReference type="Pfam" id="PF01036">
    <property type="entry name" value="Bac_rhodopsin"/>
    <property type="match status" value="1"/>
</dbReference>
<feature type="transmembrane region" description="Helical" evidence="12">
    <location>
        <begin position="40"/>
        <end position="62"/>
    </location>
</feature>
<evidence type="ECO:0000256" key="10">
    <source>
        <dbReference type="ARBA" id="ARBA00023170"/>
    </source>
</evidence>
<dbReference type="PANTHER" id="PTHR28286:SF2">
    <property type="entry name" value="BACTERIORHODOPSIN _OPSIN, NOPA (EUROFUNG)"/>
    <property type="match status" value="1"/>
</dbReference>
<keyword evidence="8" id="KW-0157">Chromophore</keyword>
<keyword evidence="13" id="KW-0732">Signal</keyword>
<dbReference type="GO" id="GO:0005886">
    <property type="term" value="C:plasma membrane"/>
    <property type="evidence" value="ECO:0007669"/>
    <property type="project" value="TreeGrafter"/>
</dbReference>
<evidence type="ECO:0000256" key="3">
    <source>
        <dbReference type="ARBA" id="ARBA00022543"/>
    </source>
</evidence>
<feature type="compositionally biased region" description="Basic and acidic residues" evidence="11">
    <location>
        <begin position="342"/>
        <end position="360"/>
    </location>
</feature>
<evidence type="ECO:0000256" key="11">
    <source>
        <dbReference type="SAM" id="MobiDB-lite"/>
    </source>
</evidence>
<evidence type="ECO:0000256" key="9">
    <source>
        <dbReference type="ARBA" id="ARBA00023136"/>
    </source>
</evidence>
<evidence type="ECO:0000256" key="2">
    <source>
        <dbReference type="ARBA" id="ARBA00008130"/>
    </source>
</evidence>
<keyword evidence="5 12" id="KW-0812">Transmembrane</keyword>
<protein>
    <recommendedName>
        <fullName evidence="15">G-protein coupled receptors family 1 profile domain-containing protein</fullName>
    </recommendedName>
</protein>
<feature type="transmembrane region" description="Helical" evidence="12">
    <location>
        <begin position="244"/>
        <end position="266"/>
    </location>
</feature>
<keyword evidence="4" id="KW-0716">Sensory transduction</keyword>
<feature type="transmembrane region" description="Helical" evidence="12">
    <location>
        <begin position="122"/>
        <end position="140"/>
    </location>
</feature>
<feature type="chain" id="PRO_5005189765" description="G-protein coupled receptors family 1 profile domain-containing protein" evidence="13">
    <location>
        <begin position="17"/>
        <end position="513"/>
    </location>
</feature>
<dbReference type="SMART" id="SM01021">
    <property type="entry name" value="Bac_rhodopsin"/>
    <property type="match status" value="1"/>
</dbReference>
<dbReference type="GO" id="GO:0009881">
    <property type="term" value="F:photoreceptor activity"/>
    <property type="evidence" value="ECO:0007669"/>
    <property type="project" value="UniProtKB-KW"/>
</dbReference>
<evidence type="ECO:0000256" key="6">
    <source>
        <dbReference type="ARBA" id="ARBA00022925"/>
    </source>
</evidence>
<feature type="transmembrane region" description="Helical" evidence="12">
    <location>
        <begin position="170"/>
        <end position="195"/>
    </location>
</feature>
<gene>
    <name evidence="14" type="ORF">Cvel_21152</name>
</gene>
<evidence type="ECO:0000256" key="1">
    <source>
        <dbReference type="ARBA" id="ARBA00004141"/>
    </source>
</evidence>
<dbReference type="VEuPathDB" id="CryptoDB:Cvel_21152"/>
<keyword evidence="7 12" id="KW-1133">Transmembrane helix</keyword>
<dbReference type="InterPro" id="IPR001425">
    <property type="entry name" value="Arc/bac/fun_rhodopsins"/>
</dbReference>
<keyword evidence="3" id="KW-0600">Photoreceptor protein</keyword>
<feature type="compositionally biased region" description="Polar residues" evidence="11">
    <location>
        <begin position="397"/>
        <end position="407"/>
    </location>
</feature>
<keyword evidence="6" id="KW-0681">Retinal protein</keyword>
<feature type="region of interest" description="Disordered" evidence="11">
    <location>
        <begin position="319"/>
        <end position="368"/>
    </location>
</feature>
<proteinExistence type="inferred from homology"/>
<evidence type="ECO:0000256" key="4">
    <source>
        <dbReference type="ARBA" id="ARBA00022606"/>
    </source>
</evidence>
<dbReference type="AlphaFoldDB" id="A0A0G4GBG5"/>
<reference evidence="14" key="1">
    <citation type="submission" date="2014-11" db="EMBL/GenBank/DDBJ databases">
        <authorList>
            <person name="Otto D Thomas"/>
            <person name="Naeem Raeece"/>
        </authorList>
    </citation>
    <scope>NUCLEOTIDE SEQUENCE</scope>
</reference>
<feature type="signal peptide" evidence="13">
    <location>
        <begin position="1"/>
        <end position="16"/>
    </location>
</feature>
<feature type="transmembrane region" description="Helical" evidence="12">
    <location>
        <begin position="83"/>
        <end position="102"/>
    </location>
</feature>
<evidence type="ECO:0000256" key="5">
    <source>
        <dbReference type="ARBA" id="ARBA00022692"/>
    </source>
</evidence>
<comment type="similarity">
    <text evidence="2">Belongs to the archaeal/bacterial/fungal opsin family.</text>
</comment>
<accession>A0A0G4GBG5</accession>
<dbReference type="EMBL" id="CDMZ01001061">
    <property type="protein sequence ID" value="CEM26490.1"/>
    <property type="molecule type" value="Genomic_DNA"/>
</dbReference>
<sequence length="513" mass="56156">MLRLSLILFLAAGVAAQNRIGEGYVSYQDECAAKDQGEDVTAFSIHMAGIAFFVGYGLYLITRHTSPVTDDLRVQRFNIVTRLNAFIMLFSGLMNVIQLSSVDDVFVKTVNGNCFRTNISKYIQYAITCPLMTTQIPILAASNIQRIMEVGLSTLFTITLGIFASATPEWYFRIVFGLCAACFFTLMAISINYVVIDATSKRESLFTGTSMYRKISLFLVISWLAFPFLWFTGPEGADVIPDNVVLGVTTVADLASKVFYSLYIFLIRHRWAKMMLAGELEEWEKASRAQKASEMLHKLRVGDSKFLDNIDVGELISDREEGANGGIPGAPSLPQVGGRPQARKESTSRDSAGDSPESRRMRTGGRRVSARAVLADLLGINYQSHEPGMQKALSSPALRSQASTDSGHNPDAHTVLDRLMARLEEQQVQIDYLLSRTPGAKRLPTTMSIPGQGDEGGRTHVTFAKTSSLVSGTRTLKTTTKGEQMGVSLVSCKLNVSEGPVGEHSVVEADESV</sequence>
<comment type="subcellular location">
    <subcellularLocation>
        <location evidence="1">Membrane</location>
        <topology evidence="1">Multi-pass membrane protein</topology>
    </subcellularLocation>
</comment>
<dbReference type="PhylomeDB" id="A0A0G4GBG5"/>
<evidence type="ECO:0000313" key="14">
    <source>
        <dbReference type="EMBL" id="CEM26490.1"/>
    </source>
</evidence>
<feature type="transmembrane region" description="Helical" evidence="12">
    <location>
        <begin position="147"/>
        <end position="164"/>
    </location>
</feature>
<feature type="transmembrane region" description="Helical" evidence="12">
    <location>
        <begin position="215"/>
        <end position="232"/>
    </location>
</feature>
<dbReference type="Gene3D" id="1.20.1070.10">
    <property type="entry name" value="Rhodopsin 7-helix transmembrane proteins"/>
    <property type="match status" value="1"/>
</dbReference>
<dbReference type="PANTHER" id="PTHR28286">
    <property type="match status" value="1"/>
</dbReference>
<evidence type="ECO:0008006" key="15">
    <source>
        <dbReference type="Google" id="ProtNLM"/>
    </source>
</evidence>
<evidence type="ECO:0000256" key="12">
    <source>
        <dbReference type="SAM" id="Phobius"/>
    </source>
</evidence>
<evidence type="ECO:0000256" key="8">
    <source>
        <dbReference type="ARBA" id="ARBA00022991"/>
    </source>
</evidence>
<keyword evidence="9 12" id="KW-0472">Membrane</keyword>
<organism evidence="14">
    <name type="scientific">Chromera velia CCMP2878</name>
    <dbReference type="NCBI Taxonomy" id="1169474"/>
    <lineage>
        <taxon>Eukaryota</taxon>
        <taxon>Sar</taxon>
        <taxon>Alveolata</taxon>
        <taxon>Colpodellida</taxon>
        <taxon>Chromeraceae</taxon>
        <taxon>Chromera</taxon>
    </lineage>
</organism>
<dbReference type="GO" id="GO:0007602">
    <property type="term" value="P:phototransduction"/>
    <property type="evidence" value="ECO:0007669"/>
    <property type="project" value="UniProtKB-KW"/>
</dbReference>
<dbReference type="SUPFAM" id="SSF81321">
    <property type="entry name" value="Family A G protein-coupled receptor-like"/>
    <property type="match status" value="1"/>
</dbReference>
<feature type="region of interest" description="Disordered" evidence="11">
    <location>
        <begin position="387"/>
        <end position="410"/>
    </location>
</feature>